<evidence type="ECO:0000259" key="2">
    <source>
        <dbReference type="Pfam" id="PF19631"/>
    </source>
</evidence>
<proteinExistence type="predicted"/>
<name>A0A1E7LJ60_9ACTN</name>
<dbReference type="RefSeq" id="WP_070204507.1">
    <property type="nucleotide sequence ID" value="NZ_LJGZ01000106.1"/>
</dbReference>
<feature type="domain" description="Trypsin-co-occurring" evidence="2">
    <location>
        <begin position="12"/>
        <end position="89"/>
    </location>
</feature>
<gene>
    <name evidence="3" type="ORF">AN221_36975</name>
</gene>
<organism evidence="3 4">
    <name type="scientific">Streptomyces nanshensis</name>
    <dbReference type="NCBI Taxonomy" id="518642"/>
    <lineage>
        <taxon>Bacteria</taxon>
        <taxon>Bacillati</taxon>
        <taxon>Actinomycetota</taxon>
        <taxon>Actinomycetes</taxon>
        <taxon>Kitasatosporales</taxon>
        <taxon>Streptomycetaceae</taxon>
        <taxon>Streptomyces</taxon>
    </lineage>
</organism>
<evidence type="ECO:0000313" key="3">
    <source>
        <dbReference type="EMBL" id="OEV15963.1"/>
    </source>
</evidence>
<feature type="region of interest" description="Disordered" evidence="1">
    <location>
        <begin position="102"/>
        <end position="137"/>
    </location>
</feature>
<sequence length="137" mass="13935">MTAENTHDLDGIELADAVESIRNQLVEAASRATGRPLAFAVGDIQMEFTLELRKEAKAGGKVKAWVVEAGTDASLATGRTHKVAFTLSPRNAVTGEAWAIGTEDDGSTEGFGATGSTAGFGDGAEGGAEAGDGAVRP</sequence>
<protein>
    <recommendedName>
        <fullName evidence="2">Trypsin-co-occurring domain-containing protein</fullName>
    </recommendedName>
</protein>
<feature type="compositionally biased region" description="Gly residues" evidence="1">
    <location>
        <begin position="118"/>
        <end position="130"/>
    </location>
</feature>
<dbReference type="PATRIC" id="fig|518642.7.peg.7586"/>
<feature type="compositionally biased region" description="Low complexity" evidence="1">
    <location>
        <begin position="108"/>
        <end position="117"/>
    </location>
</feature>
<accession>A0A1E7LJ60</accession>
<dbReference type="EMBL" id="LJGZ01000106">
    <property type="protein sequence ID" value="OEV15963.1"/>
    <property type="molecule type" value="Genomic_DNA"/>
</dbReference>
<dbReference type="InterPro" id="IPR045608">
    <property type="entry name" value="Trypco2"/>
</dbReference>
<dbReference type="OrthoDB" id="3696289at2"/>
<reference evidence="3 4" key="1">
    <citation type="journal article" date="2016" name="Front. Microbiol.">
        <title>Comparative Genomics Analysis of Streptomyces Species Reveals Their Adaptation to the Marine Environment and Their Diversity at the Genomic Level.</title>
        <authorList>
            <person name="Tian X."/>
            <person name="Zhang Z."/>
            <person name="Yang T."/>
            <person name="Chen M."/>
            <person name="Li J."/>
            <person name="Chen F."/>
            <person name="Yang J."/>
            <person name="Li W."/>
            <person name="Zhang B."/>
            <person name="Zhang Z."/>
            <person name="Wu J."/>
            <person name="Zhang C."/>
            <person name="Long L."/>
            <person name="Xiao J."/>
        </authorList>
    </citation>
    <scope>NUCLEOTIDE SEQUENCE [LARGE SCALE GENOMIC DNA]</scope>
    <source>
        <strain evidence="3 4">SCSIO M10372</strain>
    </source>
</reference>
<dbReference type="Proteomes" id="UP000175971">
    <property type="component" value="Unassembled WGS sequence"/>
</dbReference>
<dbReference type="Pfam" id="PF19631">
    <property type="entry name" value="Trypco2"/>
    <property type="match status" value="1"/>
</dbReference>
<keyword evidence="4" id="KW-1185">Reference proteome</keyword>
<evidence type="ECO:0000256" key="1">
    <source>
        <dbReference type="SAM" id="MobiDB-lite"/>
    </source>
</evidence>
<dbReference type="AlphaFoldDB" id="A0A1E7LJ60"/>
<evidence type="ECO:0000313" key="4">
    <source>
        <dbReference type="Proteomes" id="UP000175971"/>
    </source>
</evidence>
<comment type="caution">
    <text evidence="3">The sequence shown here is derived from an EMBL/GenBank/DDBJ whole genome shotgun (WGS) entry which is preliminary data.</text>
</comment>